<dbReference type="STRING" id="154621.RV11_GL001858"/>
<dbReference type="SUPFAM" id="SSF53850">
    <property type="entry name" value="Periplasmic binding protein-like II"/>
    <property type="match status" value="1"/>
</dbReference>
<keyword evidence="3 4" id="KW-0732">Signal</keyword>
<protein>
    <recommendedName>
        <fullName evidence="7">ABC transporter substrate-binding protein</fullName>
    </recommendedName>
</protein>
<dbReference type="PANTHER" id="PTHR30061">
    <property type="entry name" value="MALTOSE-BINDING PERIPLASMIC PROTEIN"/>
    <property type="match status" value="1"/>
</dbReference>
<sequence>MSKLFKRVSVSLLSVGVLFSLAACGNGKDDKTKGSGEDAGKSDVTLTVGFWKGDSTSEDSARKKAFEGFTKKTGIKVQEKVYNDYDTQLMTDLVGGTAPDVFYVDVSNVPSLTSQGVLEPLDDYISKQTDFNQADFYEPIFNGFKAEDGKQYGVPKDYSTLGFYYNEDLLKKAGLTAKDLPKDYDELESFLTTLKEKLPDVQPMVFSALLARQMYIAESDGGKITKEDGTANLDDPKVVEALVPLQKLYEKGLIRTPEDLGDGWAGDTFGRGGAVISDEGAWMVSHLNTNFPDLNWGVQELPILNGEKRNMVFTVSYSMNAATKNKEESWELINYLTNDAMKDYAQEASVLPSRKSVAEELKIDTDETMSAFAKAADYATPWQDGPYLSIITSRYENMIPSALKGEMTLEKAMKEATTSANQDIENQVK</sequence>
<evidence type="ECO:0000313" key="6">
    <source>
        <dbReference type="Proteomes" id="UP000013785"/>
    </source>
</evidence>
<evidence type="ECO:0000256" key="2">
    <source>
        <dbReference type="ARBA" id="ARBA00022448"/>
    </source>
</evidence>
<dbReference type="PATRIC" id="fig|1158610.3.peg.1733"/>
<keyword evidence="6" id="KW-1185">Reference proteome</keyword>
<dbReference type="Pfam" id="PF01547">
    <property type="entry name" value="SBP_bac_1"/>
    <property type="match status" value="1"/>
</dbReference>
<accession>R3W8G1</accession>
<proteinExistence type="inferred from homology"/>
<dbReference type="EMBL" id="AJAT01000014">
    <property type="protein sequence ID" value="EOL44111.1"/>
    <property type="molecule type" value="Genomic_DNA"/>
</dbReference>
<evidence type="ECO:0008006" key="7">
    <source>
        <dbReference type="Google" id="ProtNLM"/>
    </source>
</evidence>
<evidence type="ECO:0000256" key="3">
    <source>
        <dbReference type="ARBA" id="ARBA00022729"/>
    </source>
</evidence>
<evidence type="ECO:0000256" key="1">
    <source>
        <dbReference type="ARBA" id="ARBA00008520"/>
    </source>
</evidence>
<dbReference type="AlphaFoldDB" id="R3W8G1"/>
<evidence type="ECO:0000313" key="5">
    <source>
        <dbReference type="EMBL" id="EOL44111.1"/>
    </source>
</evidence>
<dbReference type="GO" id="GO:1901982">
    <property type="term" value="F:maltose binding"/>
    <property type="evidence" value="ECO:0007669"/>
    <property type="project" value="TreeGrafter"/>
</dbReference>
<dbReference type="PANTHER" id="PTHR30061:SF50">
    <property type="entry name" value="MALTOSE_MALTODEXTRIN-BINDING PERIPLASMIC PROTEIN"/>
    <property type="match status" value="1"/>
</dbReference>
<name>R3W8G1_9ENTE</name>
<evidence type="ECO:0000256" key="4">
    <source>
        <dbReference type="SAM" id="SignalP"/>
    </source>
</evidence>
<dbReference type="Gene3D" id="3.40.190.10">
    <property type="entry name" value="Periplasmic binding protein-like II"/>
    <property type="match status" value="1"/>
</dbReference>
<keyword evidence="2" id="KW-0813">Transport</keyword>
<feature type="signal peptide" evidence="4">
    <location>
        <begin position="1"/>
        <end position="22"/>
    </location>
</feature>
<dbReference type="GO" id="GO:0055052">
    <property type="term" value="C:ATP-binding cassette (ABC) transporter complex, substrate-binding subunit-containing"/>
    <property type="evidence" value="ECO:0007669"/>
    <property type="project" value="TreeGrafter"/>
</dbReference>
<gene>
    <name evidence="5" type="ORF">UC3_01741</name>
</gene>
<dbReference type="Proteomes" id="UP000013785">
    <property type="component" value="Unassembled WGS sequence"/>
</dbReference>
<feature type="chain" id="PRO_5004362816" description="ABC transporter substrate-binding protein" evidence="4">
    <location>
        <begin position="23"/>
        <end position="429"/>
    </location>
</feature>
<comment type="similarity">
    <text evidence="1">Belongs to the bacterial solute-binding protein 1 family.</text>
</comment>
<dbReference type="GO" id="GO:0015768">
    <property type="term" value="P:maltose transport"/>
    <property type="evidence" value="ECO:0007669"/>
    <property type="project" value="TreeGrafter"/>
</dbReference>
<organism evidence="5 6">
    <name type="scientific">Enterococcus phoeniculicola ATCC BAA-412</name>
    <dbReference type="NCBI Taxonomy" id="1158610"/>
    <lineage>
        <taxon>Bacteria</taxon>
        <taxon>Bacillati</taxon>
        <taxon>Bacillota</taxon>
        <taxon>Bacilli</taxon>
        <taxon>Lactobacillales</taxon>
        <taxon>Enterococcaceae</taxon>
        <taxon>Enterococcus</taxon>
    </lineage>
</organism>
<dbReference type="HOGENOM" id="CLU_031285_10_5_9"/>
<dbReference type="eggNOG" id="COG1653">
    <property type="taxonomic scope" value="Bacteria"/>
</dbReference>
<comment type="caution">
    <text evidence="5">The sequence shown here is derived from an EMBL/GenBank/DDBJ whole genome shotgun (WGS) entry which is preliminary data.</text>
</comment>
<dbReference type="GO" id="GO:0042956">
    <property type="term" value="P:maltodextrin transmembrane transport"/>
    <property type="evidence" value="ECO:0007669"/>
    <property type="project" value="TreeGrafter"/>
</dbReference>
<dbReference type="CDD" id="cd14748">
    <property type="entry name" value="PBP2_UgpB"/>
    <property type="match status" value="1"/>
</dbReference>
<reference evidence="5 6" key="1">
    <citation type="submission" date="2013-02" db="EMBL/GenBank/DDBJ databases">
        <title>The Genome Sequence of Enterococcus phoeniculicola BAA-412.</title>
        <authorList>
            <consortium name="The Broad Institute Genome Sequencing Platform"/>
            <consortium name="The Broad Institute Genome Sequencing Center for Infectious Disease"/>
            <person name="Earl A.M."/>
            <person name="Gilmore M.S."/>
            <person name="Lebreton F."/>
            <person name="Walker B."/>
            <person name="Young S.K."/>
            <person name="Zeng Q."/>
            <person name="Gargeya S."/>
            <person name="Fitzgerald M."/>
            <person name="Haas B."/>
            <person name="Abouelleil A."/>
            <person name="Alvarado L."/>
            <person name="Arachchi H.M."/>
            <person name="Berlin A.M."/>
            <person name="Chapman S.B."/>
            <person name="Dewar J."/>
            <person name="Goldberg J."/>
            <person name="Griggs A."/>
            <person name="Gujja S."/>
            <person name="Hansen M."/>
            <person name="Howarth C."/>
            <person name="Imamovic A."/>
            <person name="Larimer J."/>
            <person name="McCowan C."/>
            <person name="Murphy C."/>
            <person name="Neiman D."/>
            <person name="Pearson M."/>
            <person name="Priest M."/>
            <person name="Roberts A."/>
            <person name="Saif S."/>
            <person name="Shea T."/>
            <person name="Sisk P."/>
            <person name="Sykes S."/>
            <person name="Wortman J."/>
            <person name="Nusbaum C."/>
            <person name="Birren B."/>
        </authorList>
    </citation>
    <scope>NUCLEOTIDE SEQUENCE [LARGE SCALE GENOMIC DNA]</scope>
    <source>
        <strain evidence="5 6">ATCC BAA-412</strain>
    </source>
</reference>
<dbReference type="PROSITE" id="PS51257">
    <property type="entry name" value="PROKAR_LIPOPROTEIN"/>
    <property type="match status" value="1"/>
</dbReference>
<dbReference type="RefSeq" id="WP_010768404.1">
    <property type="nucleotide sequence ID" value="NZ_ASWE01000003.1"/>
</dbReference>
<dbReference type="OrthoDB" id="9782846at2"/>
<dbReference type="InterPro" id="IPR006059">
    <property type="entry name" value="SBP"/>
</dbReference>